<evidence type="ECO:0000256" key="3">
    <source>
        <dbReference type="ARBA" id="ARBA00022723"/>
    </source>
</evidence>
<evidence type="ECO:0000256" key="1">
    <source>
        <dbReference type="ARBA" id="ARBA00004141"/>
    </source>
</evidence>
<sequence>MHDHDHEHGHRPHWLAHSPLGGALDWMEGGTVSSLVKIACLVVAGASPWLPLSAAAAAATRTAAISLVYALCAPSAALDLCTQLAAGEVDTHVLTSLAAAGTALTGHAAEGALLLTMFQTSHMLEHQLTARARGRLADLFAGLPDAAEVVENVALALGAAAALALPTLAGRVPMWAAVAAHEGSTLLVALNALRLLRHAAGHRTGAGAAPP</sequence>
<comment type="caution">
    <text evidence="8">The sequence shown here is derived from an EMBL/GenBank/DDBJ whole genome shotgun (WGS) entry which is preliminary data.</text>
</comment>
<keyword evidence="5" id="KW-0067">ATP-binding</keyword>
<keyword evidence="7" id="KW-1278">Translocase</keyword>
<gene>
    <name evidence="8" type="ORF">APUTEX25_001500</name>
</gene>
<accession>A0A3M7KYI2</accession>
<dbReference type="GO" id="GO:0046872">
    <property type="term" value="F:metal ion binding"/>
    <property type="evidence" value="ECO:0007669"/>
    <property type="project" value="UniProtKB-KW"/>
</dbReference>
<dbReference type="InterPro" id="IPR051949">
    <property type="entry name" value="Cation_Transport_ATPase"/>
</dbReference>
<protein>
    <submittedName>
        <fullName evidence="8">Uncharacterized protein</fullName>
    </submittedName>
</protein>
<evidence type="ECO:0000256" key="5">
    <source>
        <dbReference type="ARBA" id="ARBA00022840"/>
    </source>
</evidence>
<dbReference type="EMBL" id="QOKY01000180">
    <property type="protein sequence ID" value="RMZ54342.1"/>
    <property type="molecule type" value="Genomic_DNA"/>
</dbReference>
<evidence type="ECO:0000313" key="9">
    <source>
        <dbReference type="Proteomes" id="UP000279271"/>
    </source>
</evidence>
<organism evidence="8 9">
    <name type="scientific">Auxenochlorella protothecoides</name>
    <name type="common">Green microalga</name>
    <name type="synonym">Chlorella protothecoides</name>
    <dbReference type="NCBI Taxonomy" id="3075"/>
    <lineage>
        <taxon>Eukaryota</taxon>
        <taxon>Viridiplantae</taxon>
        <taxon>Chlorophyta</taxon>
        <taxon>core chlorophytes</taxon>
        <taxon>Trebouxiophyceae</taxon>
        <taxon>Chlorellales</taxon>
        <taxon>Chlorellaceae</taxon>
        <taxon>Auxenochlorella</taxon>
    </lineage>
</organism>
<dbReference type="AlphaFoldDB" id="A0A3M7KYI2"/>
<evidence type="ECO:0000256" key="7">
    <source>
        <dbReference type="ARBA" id="ARBA00022967"/>
    </source>
</evidence>
<evidence type="ECO:0000256" key="4">
    <source>
        <dbReference type="ARBA" id="ARBA00022741"/>
    </source>
</evidence>
<dbReference type="PANTHER" id="PTHR43079">
    <property type="entry name" value="PROBABLE CADMIUM/ZINC-TRANSPORTING ATPASE HMA1"/>
    <property type="match status" value="1"/>
</dbReference>
<name>A0A3M7KYI2_AUXPR</name>
<reference evidence="9" key="1">
    <citation type="journal article" date="2018" name="Algal Res.">
        <title>Characterization of plant carbon substrate utilization by Auxenochlorella protothecoides.</title>
        <authorList>
            <person name="Vogler B.W."/>
            <person name="Starkenburg S.R."/>
            <person name="Sudasinghe N."/>
            <person name="Schambach J.Y."/>
            <person name="Rollin J.A."/>
            <person name="Pattathil S."/>
            <person name="Barry A.N."/>
        </authorList>
    </citation>
    <scope>NUCLEOTIDE SEQUENCE [LARGE SCALE GENOMIC DNA]</scope>
    <source>
        <strain evidence="9">UTEX 25</strain>
    </source>
</reference>
<dbReference type="GO" id="GO:0005524">
    <property type="term" value="F:ATP binding"/>
    <property type="evidence" value="ECO:0007669"/>
    <property type="project" value="UniProtKB-KW"/>
</dbReference>
<dbReference type="PANTHER" id="PTHR43079:SF1">
    <property type="entry name" value="CADMIUM_ZINC-TRANSPORTING ATPASE HMA1, CHLOROPLASTIC-RELATED"/>
    <property type="match status" value="1"/>
</dbReference>
<proteinExistence type="inferred from homology"/>
<dbReference type="GO" id="GO:0016020">
    <property type="term" value="C:membrane"/>
    <property type="evidence" value="ECO:0007669"/>
    <property type="project" value="UniProtKB-SubCell"/>
</dbReference>
<keyword evidence="4" id="KW-0547">Nucleotide-binding</keyword>
<keyword evidence="6" id="KW-0460">Magnesium</keyword>
<evidence type="ECO:0000256" key="6">
    <source>
        <dbReference type="ARBA" id="ARBA00022842"/>
    </source>
</evidence>
<dbReference type="Proteomes" id="UP000279271">
    <property type="component" value="Unassembled WGS sequence"/>
</dbReference>
<evidence type="ECO:0000313" key="8">
    <source>
        <dbReference type="EMBL" id="RMZ54342.1"/>
    </source>
</evidence>
<evidence type="ECO:0000256" key="2">
    <source>
        <dbReference type="ARBA" id="ARBA00006024"/>
    </source>
</evidence>
<keyword evidence="3" id="KW-0479">Metal-binding</keyword>
<comment type="similarity">
    <text evidence="2">Belongs to the cation transport ATPase (P-type) (TC 3.A.3) family. Type IB subfamily.</text>
</comment>
<comment type="subcellular location">
    <subcellularLocation>
        <location evidence="1">Membrane</location>
        <topology evidence="1">Multi-pass membrane protein</topology>
    </subcellularLocation>
</comment>